<accession>A0A3L8S4T3</accession>
<feature type="region of interest" description="Disordered" evidence="1">
    <location>
        <begin position="65"/>
        <end position="85"/>
    </location>
</feature>
<comment type="caution">
    <text evidence="2">The sequence shown here is derived from an EMBL/GenBank/DDBJ whole genome shotgun (WGS) entry which is preliminary data.</text>
</comment>
<name>A0A3L8S4T3_CHLGU</name>
<proteinExistence type="predicted"/>
<dbReference type="Proteomes" id="UP000276834">
    <property type="component" value="Unassembled WGS sequence"/>
</dbReference>
<protein>
    <submittedName>
        <fullName evidence="2">Uncharacterized protein</fullName>
    </submittedName>
</protein>
<reference evidence="2 3" key="1">
    <citation type="journal article" date="2018" name="Proc. R. Soc. B">
        <title>A non-coding region near Follistatin controls head colour polymorphism in the Gouldian finch.</title>
        <authorList>
            <person name="Toomey M.B."/>
            <person name="Marques C.I."/>
            <person name="Andrade P."/>
            <person name="Araujo P.M."/>
            <person name="Sabatino S."/>
            <person name="Gazda M.A."/>
            <person name="Afonso S."/>
            <person name="Lopes R.J."/>
            <person name="Corbo J.C."/>
            <person name="Carneiro M."/>
        </authorList>
    </citation>
    <scope>NUCLEOTIDE SEQUENCE [LARGE SCALE GENOMIC DNA]</scope>
    <source>
        <strain evidence="2">Red01</strain>
        <tissue evidence="2">Muscle</tissue>
    </source>
</reference>
<sequence length="85" mass="9903">MNTFHFDPPFAGVSHLGTLKEERISGAGEKQELKFQCFLHVTRARGDPAQPKQTFVSAWRFIEQPQKSKERRRNTDEVLKNQNFN</sequence>
<organism evidence="2 3">
    <name type="scientific">Chloebia gouldiae</name>
    <name type="common">Gouldian finch</name>
    <name type="synonym">Erythrura gouldiae</name>
    <dbReference type="NCBI Taxonomy" id="44316"/>
    <lineage>
        <taxon>Eukaryota</taxon>
        <taxon>Metazoa</taxon>
        <taxon>Chordata</taxon>
        <taxon>Craniata</taxon>
        <taxon>Vertebrata</taxon>
        <taxon>Euteleostomi</taxon>
        <taxon>Archelosauria</taxon>
        <taxon>Archosauria</taxon>
        <taxon>Dinosauria</taxon>
        <taxon>Saurischia</taxon>
        <taxon>Theropoda</taxon>
        <taxon>Coelurosauria</taxon>
        <taxon>Aves</taxon>
        <taxon>Neognathae</taxon>
        <taxon>Neoaves</taxon>
        <taxon>Telluraves</taxon>
        <taxon>Australaves</taxon>
        <taxon>Passeriformes</taxon>
        <taxon>Passeroidea</taxon>
        <taxon>Passeridae</taxon>
        <taxon>Chloebia</taxon>
    </lineage>
</organism>
<gene>
    <name evidence="2" type="ORF">DV515_00012357</name>
</gene>
<dbReference type="AlphaFoldDB" id="A0A3L8S4T3"/>
<evidence type="ECO:0000313" key="2">
    <source>
        <dbReference type="EMBL" id="RLV96873.1"/>
    </source>
</evidence>
<evidence type="ECO:0000313" key="3">
    <source>
        <dbReference type="Proteomes" id="UP000276834"/>
    </source>
</evidence>
<dbReference type="EMBL" id="QUSF01000066">
    <property type="protein sequence ID" value="RLV96873.1"/>
    <property type="molecule type" value="Genomic_DNA"/>
</dbReference>
<keyword evidence="3" id="KW-1185">Reference proteome</keyword>
<evidence type="ECO:0000256" key="1">
    <source>
        <dbReference type="SAM" id="MobiDB-lite"/>
    </source>
</evidence>